<proteinExistence type="predicted"/>
<evidence type="ECO:0000313" key="2">
    <source>
        <dbReference type="Proteomes" id="UP000536835"/>
    </source>
</evidence>
<name>A0A7Y3RIU7_9PROT</name>
<dbReference type="RefSeq" id="WP_173195899.1">
    <property type="nucleotide sequence ID" value="NZ_JABFCX010000002.1"/>
</dbReference>
<evidence type="ECO:0000313" key="1">
    <source>
        <dbReference type="EMBL" id="NNU14884.1"/>
    </source>
</evidence>
<keyword evidence="2" id="KW-1185">Reference proteome</keyword>
<organism evidence="1 2">
    <name type="scientific">Parvularcula mediterranea</name>
    <dbReference type="NCBI Taxonomy" id="2732508"/>
    <lineage>
        <taxon>Bacteria</taxon>
        <taxon>Pseudomonadati</taxon>
        <taxon>Pseudomonadota</taxon>
        <taxon>Alphaproteobacteria</taxon>
        <taxon>Parvularculales</taxon>
        <taxon>Parvularculaceae</taxon>
        <taxon>Parvularcula</taxon>
    </lineage>
</organism>
<protein>
    <submittedName>
        <fullName evidence="1">Uncharacterized protein</fullName>
    </submittedName>
</protein>
<gene>
    <name evidence="1" type="ORF">HK107_00925</name>
</gene>
<dbReference type="EMBL" id="JABFCX010000002">
    <property type="protein sequence ID" value="NNU14884.1"/>
    <property type="molecule type" value="Genomic_DNA"/>
</dbReference>
<comment type="caution">
    <text evidence="1">The sequence shown here is derived from an EMBL/GenBank/DDBJ whole genome shotgun (WGS) entry which is preliminary data.</text>
</comment>
<sequence length="202" mass="22152">MVRVLAFIGTFAIGFFVVTALKIGLFAFTAVNQEEEGAKYARYVLETYGESWDPGFIRAEAGRELAMQNADFESIAVAFTQAFGTIETVDTFECPAWQQLQEGPRMVFVLACRASARSTKGQLDVEVHVIKRDEWKTNVIWVHGIVPRTEDPFRQSVSAGITLASAKLGEPTVPCDAGVQVGLNGLTVSRGCMQKSESHSVR</sequence>
<dbReference type="Proteomes" id="UP000536835">
    <property type="component" value="Unassembled WGS sequence"/>
</dbReference>
<dbReference type="AlphaFoldDB" id="A0A7Y3RIU7"/>
<accession>A0A7Y3RIU7</accession>
<reference evidence="1 2" key="1">
    <citation type="submission" date="2020-05" db="EMBL/GenBank/DDBJ databases">
        <title>Parvularcula mediterraneae sp. nov., isolated from polypropylene straw from shallow seawater of the seashore of Laganas in Zakynthos island, Greece.</title>
        <authorList>
            <person name="Szabo I."/>
            <person name="Al-Omari J."/>
            <person name="Rado J."/>
            <person name="Szerdahelyi G.S."/>
        </authorList>
    </citation>
    <scope>NUCLEOTIDE SEQUENCE [LARGE SCALE GENOMIC DNA]</scope>
    <source>
        <strain evidence="1 2">ZS-1/3</strain>
    </source>
</reference>